<evidence type="ECO:0000256" key="7">
    <source>
        <dbReference type="ARBA" id="ARBA00023288"/>
    </source>
</evidence>
<keyword evidence="7 8" id="KW-0449">Lipoprotein</keyword>
<dbReference type="GO" id="GO:0009279">
    <property type="term" value="C:cell outer membrane"/>
    <property type="evidence" value="ECO:0007669"/>
    <property type="project" value="UniProtKB-SubCell"/>
</dbReference>
<dbReference type="HOGENOM" id="CLU_3213181_0_0_12"/>
<reference evidence="10" key="2">
    <citation type="submission" date="2012-03" db="EMBL/GenBank/DDBJ databases">
        <title>Complete genome sequence of Borrelia crocidurae.</title>
        <authorList>
            <person name="Elbir H."/>
            <person name="Gimenez G."/>
            <person name="Robert C."/>
            <person name="Raoult D."/>
            <person name="Drancourt M."/>
        </authorList>
    </citation>
    <scope>NUCLEOTIDE SEQUENCE [LARGE SCALE GENOMIC DNA]</scope>
    <source>
        <strain evidence="10">Achema</strain>
        <plasmid evidence="10">unnamed1</plasmid>
    </source>
</reference>
<evidence type="ECO:0000256" key="8">
    <source>
        <dbReference type="RuleBase" id="RU363105"/>
    </source>
</evidence>
<gene>
    <name evidence="9" type="ordered locus">Q7M_1394</name>
</gene>
<dbReference type="SUPFAM" id="SSF74748">
    <property type="entry name" value="Variable surface antigen VlsE"/>
    <property type="match status" value="1"/>
</dbReference>
<dbReference type="Proteomes" id="UP000005212">
    <property type="component" value="Plasmid unnamed1"/>
</dbReference>
<protein>
    <recommendedName>
        <fullName evidence="8">Variable large protein</fullName>
    </recommendedName>
</protein>
<evidence type="ECO:0000313" key="10">
    <source>
        <dbReference type="Proteomes" id="UP000005212"/>
    </source>
</evidence>
<keyword evidence="3" id="KW-0732">Signal</keyword>
<evidence type="ECO:0000256" key="6">
    <source>
        <dbReference type="ARBA" id="ARBA00023237"/>
    </source>
</evidence>
<dbReference type="Pfam" id="PF00921">
    <property type="entry name" value="Lipoprotein_2"/>
    <property type="match status" value="1"/>
</dbReference>
<evidence type="ECO:0000256" key="2">
    <source>
        <dbReference type="ARBA" id="ARBA00004459"/>
    </source>
</evidence>
<comment type="subcellular location">
    <subcellularLocation>
        <location evidence="2 8">Cell outer membrane</location>
        <topology evidence="2 8">Lipid-anchor</topology>
    </subcellularLocation>
</comment>
<dbReference type="PATRIC" id="fig|1155096.3.peg.897"/>
<organism evidence="9 10">
    <name type="scientific">Borrelia crocidurae (strain Achema)</name>
    <dbReference type="NCBI Taxonomy" id="1155096"/>
    <lineage>
        <taxon>Bacteria</taxon>
        <taxon>Pseudomonadati</taxon>
        <taxon>Spirochaetota</taxon>
        <taxon>Spirochaetia</taxon>
        <taxon>Spirochaetales</taxon>
        <taxon>Borreliaceae</taxon>
        <taxon>Borrelia</taxon>
    </lineage>
</organism>
<evidence type="ECO:0000256" key="1">
    <source>
        <dbReference type="ARBA" id="ARBA00003932"/>
    </source>
</evidence>
<proteinExistence type="predicted"/>
<keyword evidence="6 8" id="KW-0998">Cell outer membrane</keyword>
<evidence type="ECO:0000313" key="9">
    <source>
        <dbReference type="EMBL" id="AFI31656.1"/>
    </source>
</evidence>
<keyword evidence="5 8" id="KW-0564">Palmitate</keyword>
<name>I0FDV0_BORCA</name>
<evidence type="ECO:0000256" key="4">
    <source>
        <dbReference type="ARBA" id="ARBA00023136"/>
    </source>
</evidence>
<dbReference type="EMBL" id="CP003427">
    <property type="protein sequence ID" value="AFI31656.1"/>
    <property type="molecule type" value="Genomic_DNA"/>
</dbReference>
<dbReference type="AlphaFoldDB" id="I0FDV0"/>
<comment type="function">
    <text evidence="1 8">The Vlp and Vsp proteins are antigenically distinct proteins, only one vlp or vsp gene is transcriptionally active at any one time. Switching between these genes is a mechanism of host immune response evasion.</text>
</comment>
<sequence>MEVGRSAENAFYAFLELVSDVLGFTAKVDTRKSDVGNYFNSPRC</sequence>
<keyword evidence="9" id="KW-0614">Plasmid</keyword>
<dbReference type="KEGG" id="bcw:Q7M_1394"/>
<evidence type="ECO:0000256" key="3">
    <source>
        <dbReference type="ARBA" id="ARBA00022729"/>
    </source>
</evidence>
<keyword evidence="4 8" id="KW-0472">Membrane</keyword>
<reference evidence="9 10" key="1">
    <citation type="journal article" date="2012" name="J. Bacteriol.">
        <title>Complete Genome Sequence of Borrelia crocidurae.</title>
        <authorList>
            <person name="Elbir H."/>
            <person name="Gimenez G."/>
            <person name="Robert C."/>
            <person name="Bergstrom S."/>
            <person name="Cutler S."/>
            <person name="Raoult D."/>
            <person name="Drancourt M."/>
        </authorList>
    </citation>
    <scope>NUCLEOTIDE SEQUENCE [LARGE SCALE GENOMIC DNA]</scope>
    <source>
        <strain evidence="9 10">Achema</strain>
        <plasmid evidence="10">unnamed1</plasmid>
    </source>
</reference>
<evidence type="ECO:0000256" key="5">
    <source>
        <dbReference type="ARBA" id="ARBA00023139"/>
    </source>
</evidence>
<accession>I0FDV0</accession>
<geneLocation type="plasmid" evidence="10">
    <name>unnamed1</name>
</geneLocation>
<dbReference type="InterPro" id="IPR000680">
    <property type="entry name" value="Borrelia_lipo"/>
</dbReference>